<dbReference type="EMBL" id="CATQJA010002706">
    <property type="protein sequence ID" value="CAJ0585477.1"/>
    <property type="molecule type" value="Genomic_DNA"/>
</dbReference>
<feature type="compositionally biased region" description="Low complexity" evidence="4">
    <location>
        <begin position="160"/>
        <end position="171"/>
    </location>
</feature>
<sequence length="190" mass="19764">MSCKGDEKTRLHEADSLKKLAFFGIAISTVATLTAIVAVPLLYNYMQHIQTNLNDEVDYCRHRADGLWEEYHKYELLKGAAVTRTKRHTSWAQRRGYRAYAAETYQQGPSSAGPAQPAGGGGGGCCSCGVGAAGPPGPPGADGKPGEDGQAGKNGDNGADADASSTPTADDFCFDCPPGPAGPAGQQQVC</sequence>
<feature type="transmembrane region" description="Helical" evidence="5">
    <location>
        <begin position="20"/>
        <end position="43"/>
    </location>
</feature>
<keyword evidence="8" id="KW-1185">Reference proteome</keyword>
<dbReference type="AlphaFoldDB" id="A0AA36DF05"/>
<evidence type="ECO:0000313" key="8">
    <source>
        <dbReference type="Proteomes" id="UP001177023"/>
    </source>
</evidence>
<dbReference type="Proteomes" id="UP001177023">
    <property type="component" value="Unassembled WGS sequence"/>
</dbReference>
<dbReference type="SMART" id="SM01088">
    <property type="entry name" value="Col_cuticle_N"/>
    <property type="match status" value="1"/>
</dbReference>
<organism evidence="7 8">
    <name type="scientific">Mesorhabditis spiculigera</name>
    <dbReference type="NCBI Taxonomy" id="96644"/>
    <lineage>
        <taxon>Eukaryota</taxon>
        <taxon>Metazoa</taxon>
        <taxon>Ecdysozoa</taxon>
        <taxon>Nematoda</taxon>
        <taxon>Chromadorea</taxon>
        <taxon>Rhabditida</taxon>
        <taxon>Rhabditina</taxon>
        <taxon>Rhabditomorpha</taxon>
        <taxon>Rhabditoidea</taxon>
        <taxon>Rhabditidae</taxon>
        <taxon>Mesorhabditinae</taxon>
        <taxon>Mesorhabditis</taxon>
    </lineage>
</organism>
<gene>
    <name evidence="7" type="ORF">MSPICULIGERA_LOCUS23498</name>
</gene>
<protein>
    <recommendedName>
        <fullName evidence="6">Nematode cuticle collagen N-terminal domain-containing protein</fullName>
    </recommendedName>
</protein>
<dbReference type="PANTHER" id="PTHR24637:SF315">
    <property type="entry name" value="CUTICLE COLLAGEN 40"/>
    <property type="match status" value="1"/>
</dbReference>
<dbReference type="Pfam" id="PF01484">
    <property type="entry name" value="Col_cuticle_N"/>
    <property type="match status" value="1"/>
</dbReference>
<comment type="caution">
    <text evidence="7">The sequence shown here is derived from an EMBL/GenBank/DDBJ whole genome shotgun (WGS) entry which is preliminary data.</text>
</comment>
<feature type="domain" description="Nematode cuticle collagen N-terminal" evidence="6">
    <location>
        <begin position="19"/>
        <end position="71"/>
    </location>
</feature>
<evidence type="ECO:0000256" key="1">
    <source>
        <dbReference type="ARBA" id="ARBA00011518"/>
    </source>
</evidence>
<comment type="subunit">
    <text evidence="1">Collagen polypeptide chains are complexed within the cuticle by disulfide bonds and other types of covalent cross-links.</text>
</comment>
<name>A0AA36DF05_9BILA</name>
<proteinExistence type="predicted"/>
<keyword evidence="5" id="KW-0472">Membrane</keyword>
<evidence type="ECO:0000256" key="2">
    <source>
        <dbReference type="ARBA" id="ARBA00022737"/>
    </source>
</evidence>
<evidence type="ECO:0000256" key="5">
    <source>
        <dbReference type="SAM" id="Phobius"/>
    </source>
</evidence>
<evidence type="ECO:0000259" key="6">
    <source>
        <dbReference type="SMART" id="SM01088"/>
    </source>
</evidence>
<feature type="region of interest" description="Disordered" evidence="4">
    <location>
        <begin position="137"/>
        <end position="190"/>
    </location>
</feature>
<feature type="non-terminal residue" evidence="7">
    <location>
        <position position="190"/>
    </location>
</feature>
<evidence type="ECO:0000313" key="7">
    <source>
        <dbReference type="EMBL" id="CAJ0585477.1"/>
    </source>
</evidence>
<keyword evidence="2" id="KW-0677">Repeat</keyword>
<evidence type="ECO:0000256" key="4">
    <source>
        <dbReference type="SAM" id="MobiDB-lite"/>
    </source>
</evidence>
<keyword evidence="5" id="KW-0812">Transmembrane</keyword>
<dbReference type="GO" id="GO:0042302">
    <property type="term" value="F:structural constituent of cuticle"/>
    <property type="evidence" value="ECO:0007669"/>
    <property type="project" value="InterPro"/>
</dbReference>
<evidence type="ECO:0000256" key="3">
    <source>
        <dbReference type="ARBA" id="ARBA00023157"/>
    </source>
</evidence>
<dbReference type="PANTHER" id="PTHR24637">
    <property type="entry name" value="COLLAGEN"/>
    <property type="match status" value="1"/>
</dbReference>
<dbReference type="InterPro" id="IPR002486">
    <property type="entry name" value="Col_cuticle_N"/>
</dbReference>
<keyword evidence="5" id="KW-1133">Transmembrane helix</keyword>
<keyword evidence="3" id="KW-1015">Disulfide bond</keyword>
<accession>A0AA36DF05</accession>
<reference evidence="7" key="1">
    <citation type="submission" date="2023-06" db="EMBL/GenBank/DDBJ databases">
        <authorList>
            <person name="Delattre M."/>
        </authorList>
    </citation>
    <scope>NUCLEOTIDE SEQUENCE</scope>
    <source>
        <strain evidence="7">AF72</strain>
    </source>
</reference>